<organism evidence="4 6">
    <name type="scientific">Aminobacter aminovorans</name>
    <name type="common">Chelatobacter heintzii</name>
    <dbReference type="NCBI Taxonomy" id="83263"/>
    <lineage>
        <taxon>Bacteria</taxon>
        <taxon>Pseudomonadati</taxon>
        <taxon>Pseudomonadota</taxon>
        <taxon>Alphaproteobacteria</taxon>
        <taxon>Hyphomicrobiales</taxon>
        <taxon>Phyllobacteriaceae</taxon>
        <taxon>Aminobacter</taxon>
    </lineage>
</organism>
<name>A0AAC8YQA0_AMIAI</name>
<dbReference type="SUPFAM" id="SSF50882">
    <property type="entry name" value="beta-Barrel protease inhibitors"/>
    <property type="match status" value="1"/>
</dbReference>
<keyword evidence="7" id="KW-1185">Reference proteome</keyword>
<reference evidence="4 6" key="1">
    <citation type="submission" date="2016-03" db="EMBL/GenBank/DDBJ databases">
        <title>Complete genome of Aminobacter aminovorans KCTC 2477.</title>
        <authorList>
            <person name="Kim K.M."/>
        </authorList>
    </citation>
    <scope>NUCLEOTIDE SEQUENCE [LARGE SCALE GENOMIC DNA]</scope>
    <source>
        <strain evidence="4 6">KCTC 2477</strain>
    </source>
</reference>
<dbReference type="InterPro" id="IPR016085">
    <property type="entry name" value="Protease_inh_B-barrel_dom"/>
</dbReference>
<dbReference type="Proteomes" id="UP000577697">
    <property type="component" value="Unassembled WGS sequence"/>
</dbReference>
<proteinExistence type="predicted"/>
<gene>
    <name evidence="4" type="ORF">AA2016_2751</name>
    <name evidence="5" type="ORF">FHS67_000269</name>
</gene>
<dbReference type="EMBL" id="CP015005">
    <property type="protein sequence ID" value="AMS41676.1"/>
    <property type="molecule type" value="Genomic_DNA"/>
</dbReference>
<evidence type="ECO:0000256" key="1">
    <source>
        <dbReference type="ARBA" id="ARBA00022729"/>
    </source>
</evidence>
<evidence type="ECO:0000313" key="4">
    <source>
        <dbReference type="EMBL" id="AMS41676.1"/>
    </source>
</evidence>
<keyword evidence="1 2" id="KW-0732">Signal</keyword>
<evidence type="ECO:0000313" key="7">
    <source>
        <dbReference type="Proteomes" id="UP000577697"/>
    </source>
</evidence>
<dbReference type="AlphaFoldDB" id="A0AAC8YQA0"/>
<dbReference type="RefSeq" id="WP_067960267.1">
    <property type="nucleotide sequence ID" value="NZ_CP015005.1"/>
</dbReference>
<dbReference type="KEGG" id="aak:AA2016_2751"/>
<feature type="chain" id="PRO_5042183897" description="Alkaline proteinase inhibitor/ Outer membrane lipoprotein Omp19 domain-containing protein" evidence="2">
    <location>
        <begin position="22"/>
        <end position="142"/>
    </location>
</feature>
<feature type="domain" description="Alkaline proteinase inhibitor/ Outer membrane lipoprotein Omp19" evidence="3">
    <location>
        <begin position="40"/>
        <end position="90"/>
    </location>
</feature>
<reference evidence="5 7" key="2">
    <citation type="submission" date="2020-08" db="EMBL/GenBank/DDBJ databases">
        <title>Genomic Encyclopedia of Type Strains, Phase IV (KMG-IV): sequencing the most valuable type-strain genomes for metagenomic binning, comparative biology and taxonomic classification.</title>
        <authorList>
            <person name="Goeker M."/>
        </authorList>
    </citation>
    <scope>NUCLEOTIDE SEQUENCE [LARGE SCALE GENOMIC DNA]</scope>
    <source>
        <strain evidence="5 7">DSM 10368</strain>
    </source>
</reference>
<dbReference type="Pfam" id="PF02974">
    <property type="entry name" value="Inh"/>
    <property type="match status" value="1"/>
</dbReference>
<evidence type="ECO:0000259" key="3">
    <source>
        <dbReference type="Pfam" id="PF02974"/>
    </source>
</evidence>
<dbReference type="Gene3D" id="2.40.128.10">
    <property type="match status" value="1"/>
</dbReference>
<evidence type="ECO:0000313" key="5">
    <source>
        <dbReference type="EMBL" id="MBB3703975.1"/>
    </source>
</evidence>
<dbReference type="Proteomes" id="UP000075755">
    <property type="component" value="Chromosome"/>
</dbReference>
<sequence>MRLIGAGVMVAASLLSRGAWADDLQSLDLDALDKAEVDGFLGRWRIRNEAGDRSCDVVLEREMTIGGLQIDVDPACAKAFPVMDEIAAWRDLHRGTGDRWHLHHRAAAEEVSRGRFFPDCLHAPIADIAYPRYYISTIRRPR</sequence>
<dbReference type="GO" id="GO:0004866">
    <property type="term" value="F:endopeptidase inhibitor activity"/>
    <property type="evidence" value="ECO:0007669"/>
    <property type="project" value="InterPro"/>
</dbReference>
<accession>A0AAC8YQA0</accession>
<protein>
    <recommendedName>
        <fullName evidence="3">Alkaline proteinase inhibitor/ Outer membrane lipoprotein Omp19 domain-containing protein</fullName>
    </recommendedName>
</protein>
<evidence type="ECO:0000256" key="2">
    <source>
        <dbReference type="SAM" id="SignalP"/>
    </source>
</evidence>
<feature type="signal peptide" evidence="2">
    <location>
        <begin position="1"/>
        <end position="21"/>
    </location>
</feature>
<dbReference type="InterPro" id="IPR021140">
    <property type="entry name" value="Inh/Omp19"/>
</dbReference>
<dbReference type="EMBL" id="JACICB010000001">
    <property type="protein sequence ID" value="MBB3703975.1"/>
    <property type="molecule type" value="Genomic_DNA"/>
</dbReference>
<evidence type="ECO:0000313" key="6">
    <source>
        <dbReference type="Proteomes" id="UP000075755"/>
    </source>
</evidence>